<feature type="region of interest" description="Disordered" evidence="1">
    <location>
        <begin position="34"/>
        <end position="59"/>
    </location>
</feature>
<reference evidence="2" key="1">
    <citation type="journal article" date="2012" name="Nat. Biotechnol.">
        <title>Draft genome sequence of pigeonpea (Cajanus cajan), an orphan legume crop of resource-poor farmers.</title>
        <authorList>
            <person name="Varshney R.K."/>
            <person name="Chen W."/>
            <person name="Li Y."/>
            <person name="Bharti A.K."/>
            <person name="Saxena R.K."/>
            <person name="Schlueter J.A."/>
            <person name="Donoghue M.T."/>
            <person name="Azam S."/>
            <person name="Fan G."/>
            <person name="Whaley A.M."/>
            <person name="Farmer A.D."/>
            <person name="Sheridan J."/>
            <person name="Iwata A."/>
            <person name="Tuteja R."/>
            <person name="Penmetsa R.V."/>
            <person name="Wu W."/>
            <person name="Upadhyaya H.D."/>
            <person name="Yang S.P."/>
            <person name="Shah T."/>
            <person name="Saxena K.B."/>
            <person name="Michael T."/>
            <person name="McCombie W.R."/>
            <person name="Yang B."/>
            <person name="Zhang G."/>
            <person name="Yang H."/>
            <person name="Wang J."/>
            <person name="Spillane C."/>
            <person name="Cook D.R."/>
            <person name="May G.D."/>
            <person name="Xu X."/>
            <person name="Jackson S.A."/>
        </authorList>
    </citation>
    <scope>NUCLEOTIDE SEQUENCE [LARGE SCALE GENOMIC DNA]</scope>
</reference>
<dbReference type="Gramene" id="C.cajan_43855.t">
    <property type="protein sequence ID" value="C.cajan_43855.t"/>
    <property type="gene ID" value="C.cajan_43855"/>
</dbReference>
<protein>
    <submittedName>
        <fullName evidence="2">Uncharacterized protein</fullName>
    </submittedName>
</protein>
<keyword evidence="3" id="KW-1185">Reference proteome</keyword>
<gene>
    <name evidence="2" type="ORF">KK1_048190</name>
</gene>
<comment type="caution">
    <text evidence="2">The sequence shown here is derived from an EMBL/GenBank/DDBJ whole genome shotgun (WGS) entry which is preliminary data.</text>
</comment>
<organism evidence="2 3">
    <name type="scientific">Cajanus cajan</name>
    <name type="common">Pigeon pea</name>
    <name type="synonym">Cajanus indicus</name>
    <dbReference type="NCBI Taxonomy" id="3821"/>
    <lineage>
        <taxon>Eukaryota</taxon>
        <taxon>Viridiplantae</taxon>
        <taxon>Streptophyta</taxon>
        <taxon>Embryophyta</taxon>
        <taxon>Tracheophyta</taxon>
        <taxon>Spermatophyta</taxon>
        <taxon>Magnoliopsida</taxon>
        <taxon>eudicotyledons</taxon>
        <taxon>Gunneridae</taxon>
        <taxon>Pentapetalae</taxon>
        <taxon>rosids</taxon>
        <taxon>fabids</taxon>
        <taxon>Fabales</taxon>
        <taxon>Fabaceae</taxon>
        <taxon>Papilionoideae</taxon>
        <taxon>50 kb inversion clade</taxon>
        <taxon>NPAAA clade</taxon>
        <taxon>indigoferoid/millettioid clade</taxon>
        <taxon>Phaseoleae</taxon>
        <taxon>Cajanus</taxon>
    </lineage>
</organism>
<name>A0A151UIN9_CAJCA</name>
<evidence type="ECO:0000313" key="2">
    <source>
        <dbReference type="EMBL" id="KYP79098.1"/>
    </source>
</evidence>
<sequence>MLSRRERGLCYNCDEKFHPGHKCKARFFLLVAEEDDDSTTPEPSPLDPDPDPLLLDNAPPELSSAQINGGSTHNFIQTRIAKFLNLPMQPTTTLKVMVGNGSVIECTNICPAVQLSI</sequence>
<evidence type="ECO:0000256" key="1">
    <source>
        <dbReference type="SAM" id="MobiDB-lite"/>
    </source>
</evidence>
<evidence type="ECO:0000313" key="3">
    <source>
        <dbReference type="Proteomes" id="UP000075243"/>
    </source>
</evidence>
<dbReference type="Proteomes" id="UP000075243">
    <property type="component" value="Unassembled WGS sequence"/>
</dbReference>
<proteinExistence type="predicted"/>
<accession>A0A151UIN9</accession>
<dbReference type="CDD" id="cd00303">
    <property type="entry name" value="retropepsin_like"/>
    <property type="match status" value="1"/>
</dbReference>
<dbReference type="EMBL" id="AGCT01069785">
    <property type="protein sequence ID" value="KYP79098.1"/>
    <property type="molecule type" value="Genomic_DNA"/>
</dbReference>
<dbReference type="AlphaFoldDB" id="A0A151UIN9"/>